<dbReference type="InterPro" id="IPR029982">
    <property type="entry name" value="Kptn"/>
</dbReference>
<name>A0A6B0VAY8_IXORI</name>
<evidence type="ECO:0000313" key="2">
    <source>
        <dbReference type="EMBL" id="MXU99453.1"/>
    </source>
</evidence>
<dbReference type="GO" id="GO:0034198">
    <property type="term" value="P:cellular response to amino acid starvation"/>
    <property type="evidence" value="ECO:0007669"/>
    <property type="project" value="TreeGrafter"/>
</dbReference>
<dbReference type="InterPro" id="IPR028994">
    <property type="entry name" value="Integrin_alpha_N"/>
</dbReference>
<sequence>MHHEPKKMSEAHFSGLPSQSNIYGMTTLNIGDVNKVLVSCLQRNVFCVEYTRNKKNMLTPSSREIHFTYLPEGADVIAIDAFSKSVPDNMDITTGIAVITPDKKKPKKHNKNNDTQSEPRCGLDRHRIEQGCQSLELNFIPYQLTHALLFPNRTNRKNGEFVFLLCGSDSRIHLYQEDVHQSYTEVPVNIHFPEFADVQDIVLMMSLKYVENETSRLSAIGCESGLVQVAVTTLNGNEIQVVSSWKVDLDSPVSAVQFFEDPVFLPIPEFLENAGIKKIQDDSTESSRTHLLVGTTLGTSFIYRDILSRGFDAYATLPCSDQFDSVTCGCIADIDMDGENEVILGTYGQEVLVYKLERFPSGKEAYALLWQQTVSHPILSLRYLDIMGDGACELLVLSTKGLHILQHDLQETAQICVDRINRILELMTNKPQADTEEEHPDPPV</sequence>
<proteinExistence type="predicted"/>
<dbReference type="GO" id="GO:0030027">
    <property type="term" value="C:lamellipodium"/>
    <property type="evidence" value="ECO:0007669"/>
    <property type="project" value="TreeGrafter"/>
</dbReference>
<feature type="region of interest" description="Disordered" evidence="1">
    <location>
        <begin position="100"/>
        <end position="122"/>
    </location>
</feature>
<reference evidence="2" key="1">
    <citation type="submission" date="2019-12" db="EMBL/GenBank/DDBJ databases">
        <title>An insight into the sialome of adult female Ixodes ricinus ticks feeding for 6 days.</title>
        <authorList>
            <person name="Perner J."/>
            <person name="Ribeiro J.M.C."/>
        </authorList>
    </citation>
    <scope>NUCLEOTIDE SEQUENCE</scope>
    <source>
        <strain evidence="2">Semi-engorged</strain>
        <tissue evidence="2">Salivary glands</tissue>
    </source>
</reference>
<protein>
    <submittedName>
        <fullName evidence="2">Putative kaptin actin binding protein</fullName>
    </submittedName>
</protein>
<dbReference type="PANTHER" id="PTHR15435:SF2">
    <property type="entry name" value="KICSTOR COMPLEX PROTEIN KAPTIN"/>
    <property type="match status" value="1"/>
</dbReference>
<evidence type="ECO:0000256" key="1">
    <source>
        <dbReference type="SAM" id="MobiDB-lite"/>
    </source>
</evidence>
<organism evidence="2">
    <name type="scientific">Ixodes ricinus</name>
    <name type="common">Common tick</name>
    <name type="synonym">Acarus ricinus</name>
    <dbReference type="NCBI Taxonomy" id="34613"/>
    <lineage>
        <taxon>Eukaryota</taxon>
        <taxon>Metazoa</taxon>
        <taxon>Ecdysozoa</taxon>
        <taxon>Arthropoda</taxon>
        <taxon>Chelicerata</taxon>
        <taxon>Arachnida</taxon>
        <taxon>Acari</taxon>
        <taxon>Parasitiformes</taxon>
        <taxon>Ixodida</taxon>
        <taxon>Ixodoidea</taxon>
        <taxon>Ixodidae</taxon>
        <taxon>Ixodinae</taxon>
        <taxon>Ixodes</taxon>
    </lineage>
</organism>
<dbReference type="PANTHER" id="PTHR15435">
    <property type="entry name" value="KICSTOR COMPLEX PROTEIN KAPTIN"/>
    <property type="match status" value="1"/>
</dbReference>
<dbReference type="GO" id="GO:0007015">
    <property type="term" value="P:actin filament organization"/>
    <property type="evidence" value="ECO:0007669"/>
    <property type="project" value="InterPro"/>
</dbReference>
<dbReference type="AlphaFoldDB" id="A0A6B0VAY8"/>
<dbReference type="SUPFAM" id="SSF69318">
    <property type="entry name" value="Integrin alpha N-terminal domain"/>
    <property type="match status" value="1"/>
</dbReference>
<dbReference type="EMBL" id="GIFC01017370">
    <property type="protein sequence ID" value="MXU99453.1"/>
    <property type="molecule type" value="Transcribed_RNA"/>
</dbReference>
<dbReference type="GO" id="GO:0015629">
    <property type="term" value="C:actin cytoskeleton"/>
    <property type="evidence" value="ECO:0007669"/>
    <property type="project" value="InterPro"/>
</dbReference>
<dbReference type="GO" id="GO:0051015">
    <property type="term" value="F:actin filament binding"/>
    <property type="evidence" value="ECO:0007669"/>
    <property type="project" value="TreeGrafter"/>
</dbReference>
<dbReference type="GO" id="GO:1904262">
    <property type="term" value="P:negative regulation of TORC1 signaling"/>
    <property type="evidence" value="ECO:0007669"/>
    <property type="project" value="TreeGrafter"/>
</dbReference>
<accession>A0A6B0VAY8</accession>